<evidence type="ECO:0000313" key="2">
    <source>
        <dbReference type="EMBL" id="MBO0947387.1"/>
    </source>
</evidence>
<keyword evidence="1" id="KW-1133">Transmembrane helix</keyword>
<keyword evidence="1" id="KW-0812">Transmembrane</keyword>
<feature type="transmembrane region" description="Helical" evidence="1">
    <location>
        <begin position="139"/>
        <end position="156"/>
    </location>
</feature>
<organism evidence="2 3">
    <name type="scientific">Fibrella forsythiae</name>
    <dbReference type="NCBI Taxonomy" id="2817061"/>
    <lineage>
        <taxon>Bacteria</taxon>
        <taxon>Pseudomonadati</taxon>
        <taxon>Bacteroidota</taxon>
        <taxon>Cytophagia</taxon>
        <taxon>Cytophagales</taxon>
        <taxon>Spirosomataceae</taxon>
        <taxon>Fibrella</taxon>
    </lineage>
</organism>
<comment type="caution">
    <text evidence="2">The sequence shown here is derived from an EMBL/GenBank/DDBJ whole genome shotgun (WGS) entry which is preliminary data.</text>
</comment>
<feature type="transmembrane region" description="Helical" evidence="1">
    <location>
        <begin position="256"/>
        <end position="274"/>
    </location>
</feature>
<reference evidence="2 3" key="1">
    <citation type="submission" date="2021-03" db="EMBL/GenBank/DDBJ databases">
        <title>Fibrella sp. HMF5405 genome sequencing and assembly.</title>
        <authorList>
            <person name="Kang H."/>
            <person name="Kim H."/>
            <person name="Bae S."/>
            <person name="Joh K."/>
        </authorList>
    </citation>
    <scope>NUCLEOTIDE SEQUENCE [LARGE SCALE GENOMIC DNA]</scope>
    <source>
        <strain evidence="2 3">HMF5405</strain>
    </source>
</reference>
<feature type="transmembrane region" description="Helical" evidence="1">
    <location>
        <begin position="113"/>
        <end position="132"/>
    </location>
</feature>
<name>A0ABS3JES7_9BACT</name>
<feature type="transmembrane region" description="Helical" evidence="1">
    <location>
        <begin position="376"/>
        <end position="397"/>
    </location>
</feature>
<gene>
    <name evidence="2" type="ORF">J2I46_02250</name>
</gene>
<protein>
    <submittedName>
        <fullName evidence="2">Uncharacterized protein</fullName>
    </submittedName>
</protein>
<feature type="transmembrane region" description="Helical" evidence="1">
    <location>
        <begin position="280"/>
        <end position="302"/>
    </location>
</feature>
<dbReference type="RefSeq" id="WP_207327302.1">
    <property type="nucleotide sequence ID" value="NZ_JAFMYW010000001.1"/>
</dbReference>
<feature type="transmembrane region" description="Helical" evidence="1">
    <location>
        <begin position="225"/>
        <end position="244"/>
    </location>
</feature>
<sequence>MSFTQFRQPTRPTIPGSAAATSRSAWLGWLYALIFTAIPIVAVSWAWAGLAVNVPKWDDHALKAFLIALEQETSPIGWFRQVVKQHNEHRIAYDRLLTWADYSLFGKLSFKRLMIYGDLSLLALVALFGFFLKQYVRSWYLFLPPVALFIITLAQWENLYWALSSIQNFSIVVWSLACLFLLSYQSRIGWAIALAMVATLVSGNGFLVWPIGFVMLLAQHRTRQLLPWSLAAVLLIAVYFGDYVQPTTHPPTRGSLFDLAGGCLAFLGAAVDALPTATPYLYSIILGGVLLLFWCLIFLQAVARSGRKIAWTTLQTFGLGAVAFLLGTAVVVVWSRYGYGQDMLLTSRYRIYSLTLLALTYTYCISAYYASGRTNATVAVSMAFSGLLISGIFWWSAFRFNTHESISLRKMLLAMQYNWTYTTNRPVSTLDPVTRQLIDNAPAFYDATLPAFYTESKHPQFPVDSLVKRNDTYVIRLKSPSANLIPSLKEPDAGISVVLRSAKRTYLYPVMPSPQRHWRVLLNLLPLYPAGQPIEVAIPSNELDVGTYDVLIALYSTDQPNGLVRPTNQLVTVAPHRLSTGPAKNW</sequence>
<feature type="transmembrane region" description="Helical" evidence="1">
    <location>
        <begin position="162"/>
        <end position="182"/>
    </location>
</feature>
<feature type="transmembrane region" description="Helical" evidence="1">
    <location>
        <begin position="349"/>
        <end position="369"/>
    </location>
</feature>
<feature type="transmembrane region" description="Helical" evidence="1">
    <location>
        <begin position="26"/>
        <end position="48"/>
    </location>
</feature>
<keyword evidence="3" id="KW-1185">Reference proteome</keyword>
<evidence type="ECO:0000256" key="1">
    <source>
        <dbReference type="SAM" id="Phobius"/>
    </source>
</evidence>
<keyword evidence="1" id="KW-0472">Membrane</keyword>
<proteinExistence type="predicted"/>
<dbReference type="EMBL" id="JAFMYW010000001">
    <property type="protein sequence ID" value="MBO0947387.1"/>
    <property type="molecule type" value="Genomic_DNA"/>
</dbReference>
<accession>A0ABS3JES7</accession>
<dbReference type="Proteomes" id="UP000664628">
    <property type="component" value="Unassembled WGS sequence"/>
</dbReference>
<feature type="transmembrane region" description="Helical" evidence="1">
    <location>
        <begin position="314"/>
        <end position="337"/>
    </location>
</feature>
<feature type="transmembrane region" description="Helical" evidence="1">
    <location>
        <begin position="189"/>
        <end position="213"/>
    </location>
</feature>
<evidence type="ECO:0000313" key="3">
    <source>
        <dbReference type="Proteomes" id="UP000664628"/>
    </source>
</evidence>